<evidence type="ECO:0000256" key="4">
    <source>
        <dbReference type="ARBA" id="ARBA00022833"/>
    </source>
</evidence>
<comment type="caution">
    <text evidence="8">The sequence shown here is derived from an EMBL/GenBank/DDBJ whole genome shotgun (WGS) entry which is preliminary data.</text>
</comment>
<reference evidence="8 9" key="1">
    <citation type="submission" date="2020-04" db="EMBL/GenBank/DDBJ databases">
        <authorList>
            <person name="Laetsch R D."/>
            <person name="Stevens L."/>
            <person name="Kumar S."/>
            <person name="Blaxter L. M."/>
        </authorList>
    </citation>
    <scope>NUCLEOTIDE SEQUENCE [LARGE SCALE GENOMIC DNA]</scope>
</reference>
<evidence type="ECO:0000256" key="3">
    <source>
        <dbReference type="ARBA" id="ARBA00022771"/>
    </source>
</evidence>
<feature type="region of interest" description="Disordered" evidence="6">
    <location>
        <begin position="1"/>
        <end position="135"/>
    </location>
</feature>
<keyword evidence="9" id="KW-1185">Reference proteome</keyword>
<dbReference type="SUPFAM" id="SSF57903">
    <property type="entry name" value="FYVE/PHD zinc finger"/>
    <property type="match status" value="1"/>
</dbReference>
<evidence type="ECO:0000256" key="5">
    <source>
        <dbReference type="ARBA" id="ARBA00023242"/>
    </source>
</evidence>
<dbReference type="PANTHER" id="PTHR45975:SF2">
    <property type="entry name" value="NUCLEOSOME-REMODELING FACTOR SUBUNIT BPTF"/>
    <property type="match status" value="1"/>
</dbReference>
<organism evidence="8 9">
    <name type="scientific">Caenorhabditis bovis</name>
    <dbReference type="NCBI Taxonomy" id="2654633"/>
    <lineage>
        <taxon>Eukaryota</taxon>
        <taxon>Metazoa</taxon>
        <taxon>Ecdysozoa</taxon>
        <taxon>Nematoda</taxon>
        <taxon>Chromadorea</taxon>
        <taxon>Rhabditida</taxon>
        <taxon>Rhabditina</taxon>
        <taxon>Rhabditomorpha</taxon>
        <taxon>Rhabditoidea</taxon>
        <taxon>Rhabditidae</taxon>
        <taxon>Peloderinae</taxon>
        <taxon>Caenorhabditis</taxon>
    </lineage>
</organism>
<dbReference type="GO" id="GO:0016589">
    <property type="term" value="C:NURF complex"/>
    <property type="evidence" value="ECO:0007669"/>
    <property type="project" value="InterPro"/>
</dbReference>
<keyword evidence="2" id="KW-0479">Metal-binding</keyword>
<feature type="compositionally biased region" description="Basic residues" evidence="6">
    <location>
        <begin position="81"/>
        <end position="98"/>
    </location>
</feature>
<dbReference type="PROSITE" id="PS50827">
    <property type="entry name" value="DDT"/>
    <property type="match status" value="1"/>
</dbReference>
<name>A0A8S1F1X1_9PELO</name>
<evidence type="ECO:0000313" key="9">
    <source>
        <dbReference type="Proteomes" id="UP000494206"/>
    </source>
</evidence>
<feature type="compositionally biased region" description="Basic residues" evidence="6">
    <location>
        <begin position="23"/>
        <end position="32"/>
    </location>
</feature>
<dbReference type="InterPro" id="IPR011011">
    <property type="entry name" value="Znf_FYVE_PHD"/>
</dbReference>
<evidence type="ECO:0000256" key="1">
    <source>
        <dbReference type="ARBA" id="ARBA00004123"/>
    </source>
</evidence>
<dbReference type="PANTHER" id="PTHR45975">
    <property type="entry name" value="NUCLEOSOME-REMODELING FACTOR SUBUNIT BPTF"/>
    <property type="match status" value="1"/>
</dbReference>
<keyword evidence="3" id="KW-0863">Zinc-finger</keyword>
<dbReference type="SMART" id="SM00249">
    <property type="entry name" value="PHD"/>
    <property type="match status" value="1"/>
</dbReference>
<evidence type="ECO:0000256" key="6">
    <source>
        <dbReference type="SAM" id="MobiDB-lite"/>
    </source>
</evidence>
<dbReference type="InterPro" id="IPR013083">
    <property type="entry name" value="Znf_RING/FYVE/PHD"/>
</dbReference>
<evidence type="ECO:0000313" key="8">
    <source>
        <dbReference type="EMBL" id="CAB3404469.1"/>
    </source>
</evidence>
<dbReference type="OrthoDB" id="784962at2759"/>
<proteinExistence type="predicted"/>
<dbReference type="SMART" id="SM00571">
    <property type="entry name" value="DDT"/>
    <property type="match status" value="1"/>
</dbReference>
<dbReference type="Pfam" id="PF15613">
    <property type="entry name" value="WSD"/>
    <property type="match status" value="1"/>
</dbReference>
<feature type="domain" description="DDT" evidence="7">
    <location>
        <begin position="180"/>
        <end position="240"/>
    </location>
</feature>
<dbReference type="EMBL" id="CADEPM010000004">
    <property type="protein sequence ID" value="CAB3404469.1"/>
    <property type="molecule type" value="Genomic_DNA"/>
</dbReference>
<comment type="subcellular location">
    <subcellularLocation>
        <location evidence="1">Nucleus</location>
    </subcellularLocation>
</comment>
<dbReference type="InterPro" id="IPR001965">
    <property type="entry name" value="Znf_PHD"/>
</dbReference>
<dbReference type="InterPro" id="IPR019786">
    <property type="entry name" value="Zinc_finger_PHD-type_CS"/>
</dbReference>
<accession>A0A8S1F1X1</accession>
<sequence length="1749" mass="202210">MPRLKRRDSVSHQSTPEAEHLPRSSRRSKVPKRFLDGEFKLSTATPITKKRNTRNSSNSTRASSLAKEDAKEKTPCSSRQKGPRGRPAKRDKKPRKEKKPWEEDVAEEFEAEYESETSDSSDDDYIEPEDDEDEDIDFDNIKIEPIEETSHAFCPWAELDPSTIPKLELPESSRDIVIPQNAIFDVIEIYEILRGYHRTLRLTPFTFESFCAALISSENSCIMAEVHICLLRICLKSDDEEQVHFSVTDSNIAVNIILHNLETMTYAEVIRQYIESYPGVDDSVRAAINAYNYPYVGFEPKIIVLLFLCYRFLYSVEYRKVVNNGGKPQHDETCRLCGKGGSPIVGCVRCDAAFHPSCSGLEPFPETLICNLCTQNVVRGVTDSLPFEDTIEKEPLRMRPIGRDRHGRIYWWVIRRIIVQSEDDSELYYYSTPPQLYQLVQSLDANYYEKDLCDFIRKRTNEILEQMTLTLEMSTEKRDELVKDYSQRMKCSMAEANEAIPTVYFHRDNLKRMSHILKYCADKVASKDMKVEEMAEGDIVKKEEEECEVFSATMLGITAGRLVNVFWSGGYTEEELFRYYYEHGQEKVDPFENFRLGDQNDGSFRNYKNYYANNEMAESAHARKKISDRKKYISSKFSFMDDTDYAFSWSIAKGRNLYGNELLHSKYVEWTINKLINKIPSALFHRRWIYANKSFFDELKRANHFKKLCEVLLKLEVLLRKPIFVPQWWNGLGQFRFERTTQEQRDLQSKEFQKQKKLEADCISKDLDDSFIKVNYTKTNGVNTYLLRQKGEYYRNAGKHVMGGWMWISAKFASTYVGLPKKPGVEEAPTNEETTANRKAKRLECVVEKMRRMSLKKKSAQESSTENEKKEHVLKCYSSTCREERLVCSDLNNSLYQSCYSADCRAAKQAKQNMSKPRGIVGEDLPWPIPQVHRFESKGNRNIFVVEPKILRKLICTAGREHVYIPGFSSNSKTNFAVWNYPAPRPCFDLSWRWNTLNARSLHAVALQLKILWLSIRWQDMEPEDNDHDRRVVIGLATHDERRRIIGHKEMGPFGQYERYKLEVEIIPLHNEDEDVDDEAWSSKKEREGIVVRGRECKKRKSAGRQLRMPKAVRHEWIDGVELRLFEIKDYWEKVIPQLAPVEKKPINPQGVVRYQSTNLLPMQMPRSMPRMITPTIRTPQNGNSSRTQTLPNTVSIENRKRRLEPSYLSAYNTSQIPPRPVFSNINVEPNPKRSRIDTPVFISRAQPTGTVHVERAAAGAEKRIDDLFYGQVPRITQPYRRTSGYDYSDIMVRGGVRMPMPAVRRAQPRFIKPVGEPNSEMRRVVVPVSEEGASAVASDGDEQPPIIPRYGSNGPNTDQGRAPARQIVYNSTNQARGKPVYVIKRPDGTPGSAVMVRSNVNGEPTRMELPPGSVVVQQPSGQRIVQVRTVGNVPRQLIAQGQGNSRIFRVPAAGQSQQQLVRRVMIQSTRPQPVMEEPIDGMTAKKQYVVSGPNFQKGRQPQRGGTTMQIAQQQAEGKRAFSTKRKVTTYRDFMASRGYLDSSRLPARPLLLPFEFNEEEEREISEAIAREEELMRIEEENKAIGMNYDSIGNQGHSSRVFFSSDHMRHPPYVSNLLPSINDTPDDKIIKQVLDVMFSQVCRWDKQYGWSKMHLKRARQKNDTEKFQMRKMRMNQREMLLSEHVERLKKEINKRRTKLENEAEQQCGLLTPWRKSRTRPQRSTFISFFVEYETPLQVGKRQNVASKCG</sequence>
<dbReference type="GO" id="GO:0008270">
    <property type="term" value="F:zinc ion binding"/>
    <property type="evidence" value="ECO:0007669"/>
    <property type="project" value="UniProtKB-KW"/>
</dbReference>
<keyword evidence="4" id="KW-0862">Zinc</keyword>
<evidence type="ECO:0000256" key="2">
    <source>
        <dbReference type="ARBA" id="ARBA00022723"/>
    </source>
</evidence>
<feature type="compositionally biased region" description="Acidic residues" evidence="6">
    <location>
        <begin position="103"/>
        <end position="135"/>
    </location>
</feature>
<dbReference type="GO" id="GO:0000978">
    <property type="term" value="F:RNA polymerase II cis-regulatory region sequence-specific DNA binding"/>
    <property type="evidence" value="ECO:0007669"/>
    <property type="project" value="TreeGrafter"/>
</dbReference>
<feature type="compositionally biased region" description="Low complexity" evidence="6">
    <location>
        <begin position="54"/>
        <end position="65"/>
    </location>
</feature>
<dbReference type="GO" id="GO:0006357">
    <property type="term" value="P:regulation of transcription by RNA polymerase II"/>
    <property type="evidence" value="ECO:0007669"/>
    <property type="project" value="InterPro"/>
</dbReference>
<dbReference type="Gene3D" id="3.30.40.10">
    <property type="entry name" value="Zinc/RING finger domain, C3HC4 (zinc finger)"/>
    <property type="match status" value="1"/>
</dbReference>
<dbReference type="InterPro" id="IPR028941">
    <property type="entry name" value="WHIM2_dom"/>
</dbReference>
<dbReference type="InterPro" id="IPR038028">
    <property type="entry name" value="BPTF"/>
</dbReference>
<dbReference type="Pfam" id="PF02791">
    <property type="entry name" value="DDT"/>
    <property type="match status" value="1"/>
</dbReference>
<gene>
    <name evidence="8" type="ORF">CBOVIS_LOCUS6797</name>
</gene>
<evidence type="ECO:0000259" key="7">
    <source>
        <dbReference type="PROSITE" id="PS50827"/>
    </source>
</evidence>
<dbReference type="Proteomes" id="UP000494206">
    <property type="component" value="Unassembled WGS sequence"/>
</dbReference>
<keyword evidence="5" id="KW-0539">Nucleus</keyword>
<dbReference type="PROSITE" id="PS01359">
    <property type="entry name" value="ZF_PHD_1"/>
    <property type="match status" value="1"/>
</dbReference>
<protein>
    <recommendedName>
        <fullName evidence="7">DDT domain-containing protein</fullName>
    </recommendedName>
</protein>
<dbReference type="InterPro" id="IPR018501">
    <property type="entry name" value="DDT_dom"/>
</dbReference>